<evidence type="ECO:0000259" key="10">
    <source>
        <dbReference type="Pfam" id="PF21082"/>
    </source>
</evidence>
<dbReference type="GO" id="GO:0005886">
    <property type="term" value="C:plasma membrane"/>
    <property type="evidence" value="ECO:0007669"/>
    <property type="project" value="UniProtKB-SubCell"/>
</dbReference>
<evidence type="ECO:0000256" key="5">
    <source>
        <dbReference type="ARBA" id="ARBA00022989"/>
    </source>
</evidence>
<dbReference type="Proteomes" id="UP000317557">
    <property type="component" value="Unassembled WGS sequence"/>
</dbReference>
<dbReference type="InterPro" id="IPR011014">
    <property type="entry name" value="MscS_channel_TM-2"/>
</dbReference>
<feature type="domain" description="Mechanosensitive ion channel MscS" evidence="9">
    <location>
        <begin position="343"/>
        <end position="407"/>
    </location>
</feature>
<feature type="transmembrane region" description="Helical" evidence="7">
    <location>
        <begin position="228"/>
        <end position="252"/>
    </location>
</feature>
<reference evidence="12 13" key="1">
    <citation type="submission" date="2017-05" db="EMBL/GenBank/DDBJ databases">
        <authorList>
            <person name="Varghese N."/>
            <person name="Submissions S."/>
        </authorList>
    </citation>
    <scope>NUCLEOTIDE SEQUENCE [LARGE SCALE GENOMIC DNA]</scope>
    <source>
        <strain evidence="12 13">DSM 21985</strain>
    </source>
</reference>
<comment type="subcellular location">
    <subcellularLocation>
        <location evidence="1">Cell membrane</location>
        <topology evidence="1">Multi-pass membrane protein</topology>
    </subcellularLocation>
</comment>
<dbReference type="Pfam" id="PF00924">
    <property type="entry name" value="MS_channel_2nd"/>
    <property type="match status" value="1"/>
</dbReference>
<evidence type="ECO:0000256" key="1">
    <source>
        <dbReference type="ARBA" id="ARBA00004651"/>
    </source>
</evidence>
<evidence type="ECO:0000256" key="3">
    <source>
        <dbReference type="ARBA" id="ARBA00022475"/>
    </source>
</evidence>
<dbReference type="PANTHER" id="PTHR30566">
    <property type="entry name" value="YNAI-RELATED MECHANOSENSITIVE ION CHANNEL"/>
    <property type="match status" value="1"/>
</dbReference>
<feature type="signal peptide" evidence="8">
    <location>
        <begin position="1"/>
        <end position="23"/>
    </location>
</feature>
<dbReference type="SUPFAM" id="SSF50182">
    <property type="entry name" value="Sm-like ribonucleoproteins"/>
    <property type="match status" value="1"/>
</dbReference>
<keyword evidence="3" id="KW-1003">Cell membrane</keyword>
<evidence type="ECO:0000256" key="6">
    <source>
        <dbReference type="ARBA" id="ARBA00023136"/>
    </source>
</evidence>
<dbReference type="InterPro" id="IPR049278">
    <property type="entry name" value="MS_channel_C"/>
</dbReference>
<dbReference type="Gene3D" id="1.10.287.1260">
    <property type="match status" value="1"/>
</dbReference>
<gene>
    <name evidence="12" type="ORF">SAMN06265219_1181</name>
</gene>
<sequence length="565" mass="64578">MIRVSRFSLIFILLMLPFSAVTAFQEEAPQPRDGDLLSNPQRTVHTFLHWQQSGHKNPEYVIKTMKLADQSDEQKLELAEQLLKVFDARGLLIEYERIPADPAYRDSLSGMQQYILFPSLPEVYLTKTAQNEWVFSRTTISNIPELYQNTFSSWVTFIVDNLPEWAHNEWLGIQIWQYLAVFVWLLSGLILMKIFNFFLDNYVRRVAQKTKFTWDDDLIDGVEKPAGYIFLMTFYFLTYSNLQFSVSISHVLASVLEIALSAAVVWLFYNLADVLSKYLGMLTSKTETTLDDQLIPLIRKTLRVFVIVMGMIAILQNNGYNVASLIAGLGIGGLAVALAARETLANFFGSVTIFMDRPFKIGDWIKTDNVEGTVEEVGFRSTRIRTFHNSLVSVPNSNLANTDIDNLGLRRYRRLKTVLNLTYSTTPEQMEAFVEGIKAIVKGNDHFRQDFYEVHFNSFGAHSLDVLVYVFFDVPDWSTELQQRHNFLLEILRLAKEVGVEFAFPTQTLHMDSFYGEEPRKIGADRSEEELAAAVYGFGPNGEKAHPEGIRIYKDGEEVDFGANK</sequence>
<keyword evidence="4 7" id="KW-0812">Transmembrane</keyword>
<dbReference type="OrthoDB" id="9809206at2"/>
<dbReference type="InterPro" id="IPR023408">
    <property type="entry name" value="MscS_beta-dom_sf"/>
</dbReference>
<dbReference type="InterPro" id="IPR006685">
    <property type="entry name" value="MscS_channel_2nd"/>
</dbReference>
<dbReference type="SUPFAM" id="SSF82861">
    <property type="entry name" value="Mechanosensitive channel protein MscS (YggB), transmembrane region"/>
    <property type="match status" value="1"/>
</dbReference>
<dbReference type="EMBL" id="FXTP01000018">
    <property type="protein sequence ID" value="SMO94611.1"/>
    <property type="molecule type" value="Genomic_DNA"/>
</dbReference>
<name>A0A521FG32_9BACT</name>
<comment type="similarity">
    <text evidence="2">Belongs to the MscS (TC 1.A.23) family.</text>
</comment>
<keyword evidence="6 7" id="KW-0472">Membrane</keyword>
<feature type="transmembrane region" description="Helical" evidence="7">
    <location>
        <begin position="258"/>
        <end position="276"/>
    </location>
</feature>
<evidence type="ECO:0000259" key="9">
    <source>
        <dbReference type="Pfam" id="PF00924"/>
    </source>
</evidence>
<evidence type="ECO:0000256" key="2">
    <source>
        <dbReference type="ARBA" id="ARBA00008017"/>
    </source>
</evidence>
<feature type="transmembrane region" description="Helical" evidence="7">
    <location>
        <begin position="175"/>
        <end position="199"/>
    </location>
</feature>
<dbReference type="Pfam" id="PF21088">
    <property type="entry name" value="MS_channel_1st"/>
    <property type="match status" value="1"/>
</dbReference>
<proteinExistence type="inferred from homology"/>
<dbReference type="Gene3D" id="2.30.30.60">
    <property type="match status" value="1"/>
</dbReference>
<organism evidence="12 13">
    <name type="scientific">Gracilimonas mengyeensis</name>
    <dbReference type="NCBI Taxonomy" id="1302730"/>
    <lineage>
        <taxon>Bacteria</taxon>
        <taxon>Pseudomonadati</taxon>
        <taxon>Balneolota</taxon>
        <taxon>Balneolia</taxon>
        <taxon>Balneolales</taxon>
        <taxon>Balneolaceae</taxon>
        <taxon>Gracilimonas</taxon>
    </lineage>
</organism>
<evidence type="ECO:0000313" key="12">
    <source>
        <dbReference type="EMBL" id="SMO94611.1"/>
    </source>
</evidence>
<protein>
    <submittedName>
        <fullName evidence="12">MscS family membrane protein</fullName>
    </submittedName>
</protein>
<evidence type="ECO:0000313" key="13">
    <source>
        <dbReference type="Proteomes" id="UP000317557"/>
    </source>
</evidence>
<keyword evidence="5 7" id="KW-1133">Transmembrane helix</keyword>
<dbReference type="GO" id="GO:0008381">
    <property type="term" value="F:mechanosensitive monoatomic ion channel activity"/>
    <property type="evidence" value="ECO:0007669"/>
    <property type="project" value="UniProtKB-ARBA"/>
</dbReference>
<keyword evidence="13" id="KW-1185">Reference proteome</keyword>
<dbReference type="SUPFAM" id="SSF82689">
    <property type="entry name" value="Mechanosensitive channel protein MscS (YggB), C-terminal domain"/>
    <property type="match status" value="1"/>
</dbReference>
<evidence type="ECO:0000256" key="8">
    <source>
        <dbReference type="SAM" id="SignalP"/>
    </source>
</evidence>
<dbReference type="InterPro" id="IPR011066">
    <property type="entry name" value="MscS_channel_C_sf"/>
</dbReference>
<feature type="domain" description="Mechanosensitive ion channel MscS C-terminal" evidence="10">
    <location>
        <begin position="416"/>
        <end position="502"/>
    </location>
</feature>
<evidence type="ECO:0000256" key="4">
    <source>
        <dbReference type="ARBA" id="ARBA00022692"/>
    </source>
</evidence>
<evidence type="ECO:0000259" key="11">
    <source>
        <dbReference type="Pfam" id="PF21088"/>
    </source>
</evidence>
<feature type="transmembrane region" description="Helical" evidence="7">
    <location>
        <begin position="322"/>
        <end position="340"/>
    </location>
</feature>
<dbReference type="Gene3D" id="3.30.70.100">
    <property type="match status" value="1"/>
</dbReference>
<dbReference type="AlphaFoldDB" id="A0A521FG32"/>
<dbReference type="InterPro" id="IPR010920">
    <property type="entry name" value="LSM_dom_sf"/>
</dbReference>
<dbReference type="InterPro" id="IPR049142">
    <property type="entry name" value="MS_channel_1st"/>
</dbReference>
<dbReference type="Pfam" id="PF21082">
    <property type="entry name" value="MS_channel_3rd"/>
    <property type="match status" value="1"/>
</dbReference>
<evidence type="ECO:0000256" key="7">
    <source>
        <dbReference type="SAM" id="Phobius"/>
    </source>
</evidence>
<feature type="chain" id="PRO_5022090473" evidence="8">
    <location>
        <begin position="24"/>
        <end position="565"/>
    </location>
</feature>
<feature type="domain" description="Mechanosensitive ion channel transmembrane helices 2/3" evidence="11">
    <location>
        <begin position="300"/>
        <end position="340"/>
    </location>
</feature>
<keyword evidence="8" id="KW-0732">Signal</keyword>
<dbReference type="PANTHER" id="PTHR30566:SF5">
    <property type="entry name" value="MECHANOSENSITIVE ION CHANNEL PROTEIN 1, MITOCHONDRIAL-RELATED"/>
    <property type="match status" value="1"/>
</dbReference>
<accession>A0A521FG32</accession>